<evidence type="ECO:0000313" key="5">
    <source>
        <dbReference type="Proteomes" id="UP000557772"/>
    </source>
</evidence>
<accession>A0A849APT1</accession>
<keyword evidence="2" id="KW-0560">Oxidoreductase</keyword>
<dbReference type="Pfam" id="PF00106">
    <property type="entry name" value="adh_short"/>
    <property type="match status" value="1"/>
</dbReference>
<dbReference type="EMBL" id="JABENB010000001">
    <property type="protein sequence ID" value="NNG38782.1"/>
    <property type="molecule type" value="Genomic_DNA"/>
</dbReference>
<comment type="caution">
    <text evidence="4">The sequence shown here is derived from an EMBL/GenBank/DDBJ whole genome shotgun (WGS) entry which is preliminary data.</text>
</comment>
<dbReference type="PROSITE" id="PS00061">
    <property type="entry name" value="ADH_SHORT"/>
    <property type="match status" value="1"/>
</dbReference>
<sequence length="255" mass="27344">MATALVTGASAGIGKTFATELASRGHDLVVVARNTQRLEELKAELERRHNVAVEVLPADLSERLDVQLVADRLADPARPIDLLVNNAGYGLKKSFLQNDIRDEEELLAVLVRSVVVLSHAAATAMRERGHGAIINVSSVAGFLASGTYSAAKSYVTVFSESLAGELKGSGVTVTALCPGFTRTEFHDRAGIKGQGAPDFMWLQADSLVKECLDDVDKGKVVSIPGAQYKLIAGALRVLPRPIVRTGKLVRRHRPK</sequence>
<dbReference type="AlphaFoldDB" id="A0A849APT1"/>
<evidence type="ECO:0000313" key="4">
    <source>
        <dbReference type="EMBL" id="NNG38782.1"/>
    </source>
</evidence>
<comment type="similarity">
    <text evidence="1 3">Belongs to the short-chain dehydrogenases/reductases (SDR) family.</text>
</comment>
<dbReference type="Gene3D" id="3.40.50.720">
    <property type="entry name" value="NAD(P)-binding Rossmann-like Domain"/>
    <property type="match status" value="1"/>
</dbReference>
<keyword evidence="5" id="KW-1185">Reference proteome</keyword>
<evidence type="ECO:0000256" key="3">
    <source>
        <dbReference type="RuleBase" id="RU000363"/>
    </source>
</evidence>
<dbReference type="RefSeq" id="WP_171152936.1">
    <property type="nucleotide sequence ID" value="NZ_JABENB010000001.1"/>
</dbReference>
<dbReference type="SUPFAM" id="SSF51735">
    <property type="entry name" value="NAD(P)-binding Rossmann-fold domains"/>
    <property type="match status" value="1"/>
</dbReference>
<dbReference type="PRINTS" id="PR00080">
    <property type="entry name" value="SDRFAMILY"/>
</dbReference>
<dbReference type="PANTHER" id="PTHR42901">
    <property type="entry name" value="ALCOHOL DEHYDROGENASE"/>
    <property type="match status" value="1"/>
</dbReference>
<dbReference type="PANTHER" id="PTHR42901:SF1">
    <property type="entry name" value="ALCOHOL DEHYDROGENASE"/>
    <property type="match status" value="1"/>
</dbReference>
<evidence type="ECO:0000256" key="1">
    <source>
        <dbReference type="ARBA" id="ARBA00006484"/>
    </source>
</evidence>
<dbReference type="GO" id="GO:0016491">
    <property type="term" value="F:oxidoreductase activity"/>
    <property type="evidence" value="ECO:0007669"/>
    <property type="project" value="UniProtKB-KW"/>
</dbReference>
<dbReference type="CDD" id="cd05233">
    <property type="entry name" value="SDR_c"/>
    <property type="match status" value="1"/>
</dbReference>
<gene>
    <name evidence="4" type="ORF">HJ588_05775</name>
</gene>
<dbReference type="InterPro" id="IPR002347">
    <property type="entry name" value="SDR_fam"/>
</dbReference>
<dbReference type="InterPro" id="IPR036291">
    <property type="entry name" value="NAD(P)-bd_dom_sf"/>
</dbReference>
<protein>
    <submittedName>
        <fullName evidence="4">SDR family oxidoreductase</fullName>
    </submittedName>
</protein>
<evidence type="ECO:0000256" key="2">
    <source>
        <dbReference type="ARBA" id="ARBA00023002"/>
    </source>
</evidence>
<dbReference type="Proteomes" id="UP000557772">
    <property type="component" value="Unassembled WGS sequence"/>
</dbReference>
<dbReference type="PRINTS" id="PR00081">
    <property type="entry name" value="GDHRDH"/>
</dbReference>
<name>A0A849APT1_9MICO</name>
<dbReference type="InterPro" id="IPR020904">
    <property type="entry name" value="Sc_DH/Rdtase_CS"/>
</dbReference>
<reference evidence="4 5" key="1">
    <citation type="submission" date="2020-05" db="EMBL/GenBank/DDBJ databases">
        <title>Flexivirga sp. ID2601S isolated from air conditioner.</title>
        <authorList>
            <person name="Kim D.H."/>
        </authorList>
    </citation>
    <scope>NUCLEOTIDE SEQUENCE [LARGE SCALE GENOMIC DNA]</scope>
    <source>
        <strain evidence="4 5">ID2601S</strain>
    </source>
</reference>
<dbReference type="PIRSF" id="PIRSF000126">
    <property type="entry name" value="11-beta-HSD1"/>
    <property type="match status" value="1"/>
</dbReference>
<organism evidence="4 5">
    <name type="scientific">Flexivirga aerilata</name>
    <dbReference type="NCBI Taxonomy" id="1656889"/>
    <lineage>
        <taxon>Bacteria</taxon>
        <taxon>Bacillati</taxon>
        <taxon>Actinomycetota</taxon>
        <taxon>Actinomycetes</taxon>
        <taxon>Micrococcales</taxon>
        <taxon>Dermacoccaceae</taxon>
        <taxon>Flexivirga</taxon>
    </lineage>
</organism>
<proteinExistence type="inferred from homology"/>